<dbReference type="PANTHER" id="PTHR30146">
    <property type="entry name" value="LACI-RELATED TRANSCRIPTIONAL REPRESSOR"/>
    <property type="match status" value="1"/>
</dbReference>
<protein>
    <submittedName>
        <fullName evidence="5">LacI family DNA-binding transcriptional regulator</fullName>
    </submittedName>
</protein>
<dbReference type="InterPro" id="IPR046335">
    <property type="entry name" value="LacI/GalR-like_sensor"/>
</dbReference>
<dbReference type="GO" id="GO:0000976">
    <property type="term" value="F:transcription cis-regulatory region binding"/>
    <property type="evidence" value="ECO:0007669"/>
    <property type="project" value="TreeGrafter"/>
</dbReference>
<dbReference type="InterPro" id="IPR000843">
    <property type="entry name" value="HTH_LacI"/>
</dbReference>
<dbReference type="SUPFAM" id="SSF53822">
    <property type="entry name" value="Periplasmic binding protein-like I"/>
    <property type="match status" value="1"/>
</dbReference>
<evidence type="ECO:0000256" key="1">
    <source>
        <dbReference type="ARBA" id="ARBA00023015"/>
    </source>
</evidence>
<comment type="caution">
    <text evidence="5">The sequence shown here is derived from an EMBL/GenBank/DDBJ whole genome shotgun (WGS) entry which is preliminary data.</text>
</comment>
<evidence type="ECO:0000313" key="5">
    <source>
        <dbReference type="EMBL" id="MUG70156.1"/>
    </source>
</evidence>
<keyword evidence="1" id="KW-0805">Transcription regulation</keyword>
<evidence type="ECO:0000313" key="6">
    <source>
        <dbReference type="Proteomes" id="UP000450917"/>
    </source>
</evidence>
<dbReference type="SUPFAM" id="SSF47413">
    <property type="entry name" value="lambda repressor-like DNA-binding domains"/>
    <property type="match status" value="1"/>
</dbReference>
<dbReference type="RefSeq" id="WP_127606407.1">
    <property type="nucleotide sequence ID" value="NZ_JARTHJ010000005.1"/>
</dbReference>
<reference evidence="5 6" key="1">
    <citation type="submission" date="2019-11" db="EMBL/GenBank/DDBJ databases">
        <title>Draft genome sequences of five Paenibacillus species of dairy origin.</title>
        <authorList>
            <person name="Olajide A.M."/>
            <person name="Chen S."/>
            <person name="Lapointe G."/>
        </authorList>
    </citation>
    <scope>NUCLEOTIDE SEQUENCE [LARGE SCALE GENOMIC DNA]</scope>
    <source>
        <strain evidence="5 6">2CS3</strain>
    </source>
</reference>
<keyword evidence="3" id="KW-0804">Transcription</keyword>
<sequence>MASIKEIAQLANVSQGTASMVLNGKGDHYRISAATQEKIMEAARRLNYQPNISARRLRSGGETVLPIIALFWSIDTRAALINRFLKGLQQSINAIADEQEYEILIQPYVGTKLNEVHSLLTGTRFNGAIIANPTEQDEAYLEEVTPMVPIVLYQRSSNKYSYVNVDSYLTGEKVAELFASRGHRQVGVIVPDVSSSAIRLRMEGFLNKGRELGMEIQEQHLVFEDFSERGGYQAVQRLLAHGSALPTALFSASDQMAVGALMALNEAGKAVPQDVEIVGHDDDEITQYTVPTLTTVHLPVEQMADACFHLLAGMMQHRYQQSVSKVFETHLVIRRSCGDFQGRTSSLNADSDVT</sequence>
<evidence type="ECO:0000256" key="3">
    <source>
        <dbReference type="ARBA" id="ARBA00023163"/>
    </source>
</evidence>
<evidence type="ECO:0000259" key="4">
    <source>
        <dbReference type="PROSITE" id="PS50932"/>
    </source>
</evidence>
<keyword evidence="6" id="KW-1185">Reference proteome</keyword>
<feature type="domain" description="HTH lacI-type" evidence="4">
    <location>
        <begin position="2"/>
        <end position="59"/>
    </location>
</feature>
<dbReference type="Proteomes" id="UP000450917">
    <property type="component" value="Unassembled WGS sequence"/>
</dbReference>
<keyword evidence="2 5" id="KW-0238">DNA-binding</keyword>
<dbReference type="GO" id="GO:0003700">
    <property type="term" value="F:DNA-binding transcription factor activity"/>
    <property type="evidence" value="ECO:0007669"/>
    <property type="project" value="TreeGrafter"/>
</dbReference>
<dbReference type="Pfam" id="PF00356">
    <property type="entry name" value="LacI"/>
    <property type="match status" value="1"/>
</dbReference>
<dbReference type="PROSITE" id="PS50932">
    <property type="entry name" value="HTH_LACI_2"/>
    <property type="match status" value="1"/>
</dbReference>
<name>A0A7X2Z9U0_9BACL</name>
<dbReference type="EMBL" id="WNZX01000003">
    <property type="protein sequence ID" value="MUG70156.1"/>
    <property type="molecule type" value="Genomic_DNA"/>
</dbReference>
<gene>
    <name evidence="5" type="ORF">GNP93_05620</name>
</gene>
<dbReference type="AlphaFoldDB" id="A0A7X2Z9U0"/>
<dbReference type="CDD" id="cd01392">
    <property type="entry name" value="HTH_LacI"/>
    <property type="match status" value="1"/>
</dbReference>
<dbReference type="PROSITE" id="PS00356">
    <property type="entry name" value="HTH_LACI_1"/>
    <property type="match status" value="1"/>
</dbReference>
<accession>A0A7X2Z9U0</accession>
<dbReference type="SMART" id="SM00354">
    <property type="entry name" value="HTH_LACI"/>
    <property type="match status" value="1"/>
</dbReference>
<dbReference type="InterPro" id="IPR010982">
    <property type="entry name" value="Lambda_DNA-bd_dom_sf"/>
</dbReference>
<dbReference type="Gene3D" id="1.10.260.40">
    <property type="entry name" value="lambda repressor-like DNA-binding domains"/>
    <property type="match status" value="1"/>
</dbReference>
<proteinExistence type="predicted"/>
<dbReference type="PANTHER" id="PTHR30146:SF109">
    <property type="entry name" value="HTH-TYPE TRANSCRIPTIONAL REGULATOR GALS"/>
    <property type="match status" value="1"/>
</dbReference>
<dbReference type="Gene3D" id="3.40.50.2300">
    <property type="match status" value="2"/>
</dbReference>
<dbReference type="Pfam" id="PF13377">
    <property type="entry name" value="Peripla_BP_3"/>
    <property type="match status" value="1"/>
</dbReference>
<dbReference type="InterPro" id="IPR028082">
    <property type="entry name" value="Peripla_BP_I"/>
</dbReference>
<evidence type="ECO:0000256" key="2">
    <source>
        <dbReference type="ARBA" id="ARBA00023125"/>
    </source>
</evidence>
<organism evidence="5 6">
    <name type="scientific">Paenibacillus validus</name>
    <dbReference type="NCBI Taxonomy" id="44253"/>
    <lineage>
        <taxon>Bacteria</taxon>
        <taxon>Bacillati</taxon>
        <taxon>Bacillota</taxon>
        <taxon>Bacilli</taxon>
        <taxon>Bacillales</taxon>
        <taxon>Paenibacillaceae</taxon>
        <taxon>Paenibacillus</taxon>
    </lineage>
</organism>